<dbReference type="AlphaFoldDB" id="A0A382JBT6"/>
<evidence type="ECO:0000313" key="4">
    <source>
        <dbReference type="EMBL" id="SVC08822.1"/>
    </source>
</evidence>
<dbReference type="Pfam" id="PF12390">
    <property type="entry name" value="Se-cys_synth_N"/>
    <property type="match status" value="1"/>
</dbReference>
<dbReference type="EMBL" id="UINC01072872">
    <property type="protein sequence ID" value="SVC08822.1"/>
    <property type="molecule type" value="Genomic_DNA"/>
</dbReference>
<keyword evidence="2" id="KW-0663">Pyridoxal phosphate</keyword>
<dbReference type="Pfam" id="PF03841">
    <property type="entry name" value="SelA"/>
    <property type="match status" value="1"/>
</dbReference>
<proteinExistence type="predicted"/>
<feature type="non-terminal residue" evidence="4">
    <location>
        <position position="136"/>
    </location>
</feature>
<dbReference type="InterPro" id="IPR025862">
    <property type="entry name" value="SelA_trans_N_dom"/>
</dbReference>
<protein>
    <recommendedName>
        <fullName evidence="3">L-seryl-tRNA selenium transferase N-terminal domain-containing protein</fullName>
    </recommendedName>
</protein>
<feature type="domain" description="L-seryl-tRNA selenium transferase N-terminal" evidence="3">
    <location>
        <begin position="15"/>
        <end position="48"/>
    </location>
</feature>
<sequence>MSTGGQKRRIADNAIPSLDKLLRHEILAQLIERYGRSLVVEETRTELDHQRALILQGKFDTTNTEHLTQRIEARVGAALQMSLQPVFNLTGTVLHTNLGRAPLAEEAIEAMTAVARGSANLEFDLLKGKRGDRDDH</sequence>
<comment type="cofactor">
    <cofactor evidence="1">
        <name>pyridoxal 5'-phosphate</name>
        <dbReference type="ChEBI" id="CHEBI:597326"/>
    </cofactor>
</comment>
<evidence type="ECO:0000259" key="3">
    <source>
        <dbReference type="Pfam" id="PF12390"/>
    </source>
</evidence>
<organism evidence="4">
    <name type="scientific">marine metagenome</name>
    <dbReference type="NCBI Taxonomy" id="408172"/>
    <lineage>
        <taxon>unclassified sequences</taxon>
        <taxon>metagenomes</taxon>
        <taxon>ecological metagenomes</taxon>
    </lineage>
</organism>
<name>A0A382JBT6_9ZZZZ</name>
<reference evidence="4" key="1">
    <citation type="submission" date="2018-05" db="EMBL/GenBank/DDBJ databases">
        <authorList>
            <person name="Lanie J.A."/>
            <person name="Ng W.-L."/>
            <person name="Kazmierczak K.M."/>
            <person name="Andrzejewski T.M."/>
            <person name="Davidsen T.M."/>
            <person name="Wayne K.J."/>
            <person name="Tettelin H."/>
            <person name="Glass J.I."/>
            <person name="Rusch D."/>
            <person name="Podicherti R."/>
            <person name="Tsui H.-C.T."/>
            <person name="Winkler M.E."/>
        </authorList>
    </citation>
    <scope>NUCLEOTIDE SEQUENCE</scope>
</reference>
<evidence type="ECO:0000256" key="1">
    <source>
        <dbReference type="ARBA" id="ARBA00001933"/>
    </source>
</evidence>
<dbReference type="Gene3D" id="3.90.1150.110">
    <property type="match status" value="1"/>
</dbReference>
<evidence type="ECO:0000256" key="2">
    <source>
        <dbReference type="ARBA" id="ARBA00022898"/>
    </source>
</evidence>
<dbReference type="InterPro" id="IPR018319">
    <property type="entry name" value="SelA-like"/>
</dbReference>
<gene>
    <name evidence="4" type="ORF">METZ01_LOCUS261676</name>
</gene>
<dbReference type="PANTHER" id="PTHR32328:SF0">
    <property type="entry name" value="L-SERYL-TRNA(SEC) SELENIUM TRANSFERASE"/>
    <property type="match status" value="1"/>
</dbReference>
<dbReference type="GO" id="GO:0004125">
    <property type="term" value="F:L-seryl-tRNA(Sec) selenium transferase activity"/>
    <property type="evidence" value="ECO:0007669"/>
    <property type="project" value="TreeGrafter"/>
</dbReference>
<dbReference type="PANTHER" id="PTHR32328">
    <property type="entry name" value="L-SERYL-TRNA(SEC) SELENIUM TRANSFERASE"/>
    <property type="match status" value="1"/>
</dbReference>
<accession>A0A382JBT6</accession>